<feature type="transmembrane region" description="Helical" evidence="1">
    <location>
        <begin position="269"/>
        <end position="287"/>
    </location>
</feature>
<keyword evidence="3" id="KW-1185">Reference proteome</keyword>
<evidence type="ECO:0000256" key="1">
    <source>
        <dbReference type="SAM" id="Phobius"/>
    </source>
</evidence>
<feature type="transmembrane region" description="Helical" evidence="1">
    <location>
        <begin position="212"/>
        <end position="233"/>
    </location>
</feature>
<keyword evidence="1" id="KW-1133">Transmembrane helix</keyword>
<dbReference type="Gene3D" id="3.40.50.300">
    <property type="entry name" value="P-loop containing nucleotide triphosphate hydrolases"/>
    <property type="match status" value="1"/>
</dbReference>
<dbReference type="AlphaFoldDB" id="A0A7J6BDT8"/>
<reference evidence="2 3" key="1">
    <citation type="submission" date="2020-02" db="EMBL/GenBank/DDBJ databases">
        <title>A chromosome-scale genome assembly of the black bullhead catfish (Ameiurus melas).</title>
        <authorList>
            <person name="Wen M."/>
            <person name="Zham M."/>
            <person name="Cabau C."/>
            <person name="Klopp C."/>
            <person name="Donnadieu C."/>
            <person name="Roques C."/>
            <person name="Bouchez O."/>
            <person name="Lampietro C."/>
            <person name="Jouanno E."/>
            <person name="Herpin A."/>
            <person name="Louis A."/>
            <person name="Berthelot C."/>
            <person name="Parey E."/>
            <person name="Roest-Crollius H."/>
            <person name="Braasch I."/>
            <person name="Postlethwait J."/>
            <person name="Robinson-Rechavi M."/>
            <person name="Echchiki A."/>
            <person name="Begum T."/>
            <person name="Montfort J."/>
            <person name="Schartl M."/>
            <person name="Bobe J."/>
            <person name="Guiguen Y."/>
        </authorList>
    </citation>
    <scope>NUCLEOTIDE SEQUENCE [LARGE SCALE GENOMIC DNA]</scope>
    <source>
        <strain evidence="2">M_S1</strain>
        <tissue evidence="2">Blood</tissue>
    </source>
</reference>
<proteinExistence type="predicted"/>
<keyword evidence="1" id="KW-0472">Membrane</keyword>
<comment type="caution">
    <text evidence="2">The sequence shown here is derived from an EMBL/GenBank/DDBJ whole genome shotgun (WGS) entry which is preliminary data.</text>
</comment>
<organism evidence="2 3">
    <name type="scientific">Ameiurus melas</name>
    <name type="common">Black bullhead</name>
    <name type="synonym">Silurus melas</name>
    <dbReference type="NCBI Taxonomy" id="219545"/>
    <lineage>
        <taxon>Eukaryota</taxon>
        <taxon>Metazoa</taxon>
        <taxon>Chordata</taxon>
        <taxon>Craniata</taxon>
        <taxon>Vertebrata</taxon>
        <taxon>Euteleostomi</taxon>
        <taxon>Actinopterygii</taxon>
        <taxon>Neopterygii</taxon>
        <taxon>Teleostei</taxon>
        <taxon>Ostariophysi</taxon>
        <taxon>Siluriformes</taxon>
        <taxon>Ictaluridae</taxon>
        <taxon>Ameiurus</taxon>
    </lineage>
</organism>
<protein>
    <submittedName>
        <fullName evidence="2">Uncharacterized protein</fullName>
    </submittedName>
</protein>
<evidence type="ECO:0000313" key="2">
    <source>
        <dbReference type="EMBL" id="KAF4093032.1"/>
    </source>
</evidence>
<accession>A0A7J6BDT8</accession>
<evidence type="ECO:0000313" key="3">
    <source>
        <dbReference type="Proteomes" id="UP000593565"/>
    </source>
</evidence>
<dbReference type="EMBL" id="JAAGNN010000002">
    <property type="protein sequence ID" value="KAF4093032.1"/>
    <property type="molecule type" value="Genomic_DNA"/>
</dbReference>
<gene>
    <name evidence="2" type="ORF">AMELA_G00027640</name>
</gene>
<dbReference type="Proteomes" id="UP000593565">
    <property type="component" value="Unassembled WGS sequence"/>
</dbReference>
<name>A0A7J6BDT8_AMEME</name>
<keyword evidence="1" id="KW-0812">Transmembrane</keyword>
<dbReference type="InterPro" id="IPR027417">
    <property type="entry name" value="P-loop_NTPase"/>
</dbReference>
<sequence length="336" mass="37457">MSKIMKSRNVEKADSGSCDERILTDCHQMYTDTDCGNKPSAHSIPLLFSLMRYVEEHIQKTGVAIGTPGFTFVTSGRKRESLRGNATFQMYPHFKTLQEVKGVSEYVGAEICTSRQKRFSLVTFVDTPGLVDGDMEYPFDVDQAILWLAQSTCESDRGGVSHQEKIINQTVQNTLNTLEKDCEIICTAVTDTLNDDRQCSVENRRARCKSCFLGLLGFSVPLLLLFTLVLGSLSREMLELALGSEGTDTLSLYLTPVLKTFESLSGETQLYFCGGLVLLSFILLILARFSSRLVHLCALMLSQQISRFECYLKSPSSPIFKSSFEEPVLLLVPDKS</sequence>